<dbReference type="Proteomes" id="UP000624159">
    <property type="component" value="Unassembled WGS sequence"/>
</dbReference>
<keyword evidence="13" id="KW-1185">Reference proteome</keyword>
<evidence type="ECO:0000256" key="1">
    <source>
        <dbReference type="ARBA" id="ARBA00004651"/>
    </source>
</evidence>
<dbReference type="InterPro" id="IPR051449">
    <property type="entry name" value="ABC-2_transporter_component"/>
</dbReference>
<protein>
    <recommendedName>
        <fullName evidence="8">Transport permease protein</fullName>
    </recommendedName>
</protein>
<keyword evidence="4 8" id="KW-1003">Cell membrane</keyword>
<evidence type="ECO:0000256" key="6">
    <source>
        <dbReference type="ARBA" id="ARBA00022989"/>
    </source>
</evidence>
<sequence length="368" mass="41436">MLHRVLTLIMKELRALLRDPQTRMLLVMPVIFQVLLFPFAATLEVTNATIAVYSEDNGPASIELTQRFAKAKAFSQLLQLHNPQEISSVIENQQALLLIRFPADFSRSLLSGEQSVMQVILDGRNSNSAQIAANYIEQIANDYQRELLQSSPQRNNNELIVRNWYNANLDYKWFVIPSLIAMIATIGVLTVTSLSVTREREQGTLDQLLVSPLNTWPIFIGKAVPALIVAIFQASLVLLIGIFGYQIPFAGSLLLFYFAMLVYGVSLVGIGLLISAFCMTQQQAFIGVFVFLMPAVLLSGYVSPVENMPEWLQKLSWINPIRHFTDISKQLYLKDAGLFTVWDSLWPQLLVTLITGAIAYWMFKKKVT</sequence>
<evidence type="ECO:0000256" key="7">
    <source>
        <dbReference type="ARBA" id="ARBA00023136"/>
    </source>
</evidence>
<dbReference type="InterPro" id="IPR047817">
    <property type="entry name" value="ABC2_TM_bact-type"/>
</dbReference>
<dbReference type="InterPro" id="IPR000412">
    <property type="entry name" value="ABC_2_transport"/>
</dbReference>
<dbReference type="EMBL" id="JADULK010000004">
    <property type="protein sequence ID" value="MBH1929852.1"/>
    <property type="molecule type" value="Genomic_DNA"/>
</dbReference>
<evidence type="ECO:0000256" key="5">
    <source>
        <dbReference type="ARBA" id="ARBA00022692"/>
    </source>
</evidence>
<dbReference type="AlphaFoldDB" id="A0A448S3H5"/>
<feature type="transmembrane region" description="Helical" evidence="8">
    <location>
        <begin position="173"/>
        <end position="197"/>
    </location>
</feature>
<dbReference type="PANTHER" id="PTHR30294:SF44">
    <property type="entry name" value="MULTIDRUG ABC TRANSPORTER PERMEASE YBHR-RELATED"/>
    <property type="match status" value="1"/>
</dbReference>
<keyword evidence="6 8" id="KW-1133">Transmembrane helix</keyword>
<dbReference type="PROSITE" id="PS51012">
    <property type="entry name" value="ABC_TM2"/>
    <property type="match status" value="1"/>
</dbReference>
<dbReference type="Pfam" id="PF12698">
    <property type="entry name" value="ABC2_membrane_3"/>
    <property type="match status" value="1"/>
</dbReference>
<dbReference type="GO" id="GO:0140359">
    <property type="term" value="F:ABC-type transporter activity"/>
    <property type="evidence" value="ECO:0007669"/>
    <property type="project" value="InterPro"/>
</dbReference>
<keyword evidence="3 8" id="KW-0813">Transport</keyword>
<feature type="transmembrane region" description="Helical" evidence="8">
    <location>
        <begin position="218"/>
        <end position="243"/>
    </location>
</feature>
<reference evidence="11 12" key="1">
    <citation type="submission" date="2018-12" db="EMBL/GenBank/DDBJ databases">
        <authorList>
            <consortium name="Pathogen Informatics"/>
        </authorList>
    </citation>
    <scope>NUCLEOTIDE SEQUENCE [LARGE SCALE GENOMIC DNA]</scope>
    <source>
        <strain evidence="11 12">NCTC10036</strain>
    </source>
</reference>
<dbReference type="PRINTS" id="PR00164">
    <property type="entry name" value="ABC2TRNSPORT"/>
</dbReference>
<feature type="transmembrane region" description="Helical" evidence="8">
    <location>
        <begin position="284"/>
        <end position="302"/>
    </location>
</feature>
<dbReference type="Proteomes" id="UP000281904">
    <property type="component" value="Chromosome"/>
</dbReference>
<evidence type="ECO:0000256" key="4">
    <source>
        <dbReference type="ARBA" id="ARBA00022475"/>
    </source>
</evidence>
<evidence type="ECO:0000256" key="2">
    <source>
        <dbReference type="ARBA" id="ARBA00007783"/>
    </source>
</evidence>
<name>A0A448S3H5_SERRU</name>
<dbReference type="RefSeq" id="WP_126530718.1">
    <property type="nucleotide sequence ID" value="NZ_JADULK010000004.1"/>
</dbReference>
<evidence type="ECO:0000313" key="13">
    <source>
        <dbReference type="Proteomes" id="UP000624159"/>
    </source>
</evidence>
<feature type="transmembrane region" description="Helical" evidence="8">
    <location>
        <begin position="345"/>
        <end position="363"/>
    </location>
</feature>
<feature type="transmembrane region" description="Helical" evidence="8">
    <location>
        <begin position="255"/>
        <end position="277"/>
    </location>
</feature>
<evidence type="ECO:0000256" key="8">
    <source>
        <dbReference type="RuleBase" id="RU361157"/>
    </source>
</evidence>
<organism evidence="11 12">
    <name type="scientific">Serratia rubidaea</name>
    <name type="common">Serratia marinorubra</name>
    <dbReference type="NCBI Taxonomy" id="61652"/>
    <lineage>
        <taxon>Bacteria</taxon>
        <taxon>Pseudomonadati</taxon>
        <taxon>Pseudomonadota</taxon>
        <taxon>Gammaproteobacteria</taxon>
        <taxon>Enterobacterales</taxon>
        <taxon>Yersiniaceae</taxon>
        <taxon>Serratia</taxon>
    </lineage>
</organism>
<dbReference type="GO" id="GO:0043190">
    <property type="term" value="C:ATP-binding cassette (ABC) transporter complex"/>
    <property type="evidence" value="ECO:0007669"/>
    <property type="project" value="InterPro"/>
</dbReference>
<reference evidence="10 13" key="2">
    <citation type="submission" date="2020-11" db="EMBL/GenBank/DDBJ databases">
        <title>Enhanced detection system for hospital associated transmission using whole genome sequencing surveillance.</title>
        <authorList>
            <person name="Harrison L.H."/>
            <person name="Van Tyne D."/>
            <person name="Marsh J.W."/>
            <person name="Griffith M.P."/>
            <person name="Snyder D.J."/>
            <person name="Cooper V.S."/>
            <person name="Mustapha M."/>
        </authorList>
    </citation>
    <scope>NUCLEOTIDE SEQUENCE [LARGE SCALE GENOMIC DNA]</scope>
    <source>
        <strain evidence="10 13">SER00230</strain>
    </source>
</reference>
<dbReference type="InterPro" id="IPR013525">
    <property type="entry name" value="ABC2_TM"/>
</dbReference>
<dbReference type="PANTHER" id="PTHR30294">
    <property type="entry name" value="MEMBRANE COMPONENT OF ABC TRANSPORTER YHHJ-RELATED"/>
    <property type="match status" value="1"/>
</dbReference>
<dbReference type="Gene3D" id="3.40.1710.10">
    <property type="entry name" value="abc type-2 transporter like domain"/>
    <property type="match status" value="1"/>
</dbReference>
<evidence type="ECO:0000259" key="9">
    <source>
        <dbReference type="PROSITE" id="PS51012"/>
    </source>
</evidence>
<feature type="transmembrane region" description="Helical" evidence="8">
    <location>
        <begin position="21"/>
        <end position="41"/>
    </location>
</feature>
<proteinExistence type="inferred from homology"/>
<dbReference type="EMBL" id="LR134493">
    <property type="protein sequence ID" value="VEI62258.1"/>
    <property type="molecule type" value="Genomic_DNA"/>
</dbReference>
<keyword evidence="5 8" id="KW-0812">Transmembrane</keyword>
<comment type="subcellular location">
    <subcellularLocation>
        <location evidence="8">Cell inner membrane</location>
        <topology evidence="8">Multi-pass membrane protein</topology>
    </subcellularLocation>
    <subcellularLocation>
        <location evidence="1">Cell membrane</location>
        <topology evidence="1">Multi-pass membrane protein</topology>
    </subcellularLocation>
</comment>
<gene>
    <name evidence="11" type="primary">ybhR_2</name>
    <name evidence="10" type="ORF">I5U13_09300</name>
    <name evidence="11" type="ORF">NCTC10036_01011</name>
</gene>
<accession>A0A448S3H5</accession>
<comment type="similarity">
    <text evidence="2 8">Belongs to the ABC-2 integral membrane protein family.</text>
</comment>
<evidence type="ECO:0000313" key="11">
    <source>
        <dbReference type="EMBL" id="VEI62258.1"/>
    </source>
</evidence>
<evidence type="ECO:0000313" key="10">
    <source>
        <dbReference type="EMBL" id="MBH1929852.1"/>
    </source>
</evidence>
<keyword evidence="7 8" id="KW-0472">Membrane</keyword>
<evidence type="ECO:0000256" key="3">
    <source>
        <dbReference type="ARBA" id="ARBA00022448"/>
    </source>
</evidence>
<evidence type="ECO:0000313" key="12">
    <source>
        <dbReference type="Proteomes" id="UP000281904"/>
    </source>
</evidence>
<feature type="domain" description="ABC transmembrane type-2" evidence="9">
    <location>
        <begin position="129"/>
        <end position="366"/>
    </location>
</feature>